<accession>A0AAD6UVC7</accession>
<comment type="caution">
    <text evidence="1">The sequence shown here is derived from an EMBL/GenBank/DDBJ whole genome shotgun (WGS) entry which is preliminary data.</text>
</comment>
<organism evidence="1 2">
    <name type="scientific">Mycena pura</name>
    <dbReference type="NCBI Taxonomy" id="153505"/>
    <lineage>
        <taxon>Eukaryota</taxon>
        <taxon>Fungi</taxon>
        <taxon>Dikarya</taxon>
        <taxon>Basidiomycota</taxon>
        <taxon>Agaricomycotina</taxon>
        <taxon>Agaricomycetes</taxon>
        <taxon>Agaricomycetidae</taxon>
        <taxon>Agaricales</taxon>
        <taxon>Marasmiineae</taxon>
        <taxon>Mycenaceae</taxon>
        <taxon>Mycena</taxon>
    </lineage>
</organism>
<evidence type="ECO:0000313" key="2">
    <source>
        <dbReference type="Proteomes" id="UP001219525"/>
    </source>
</evidence>
<dbReference type="AlphaFoldDB" id="A0AAD6UVC7"/>
<evidence type="ECO:0000313" key="1">
    <source>
        <dbReference type="EMBL" id="KAJ7195246.1"/>
    </source>
</evidence>
<proteinExistence type="predicted"/>
<dbReference type="Proteomes" id="UP001219525">
    <property type="component" value="Unassembled WGS sequence"/>
</dbReference>
<protein>
    <submittedName>
        <fullName evidence="1">Uncharacterized protein</fullName>
    </submittedName>
</protein>
<sequence length="106" mass="11704">MQCIVGSAVLLTVERPHDPDAVSDWQFAVDFTRDYNRINSQVKVSKDTICRALGILAVNAHTATGIIGTYGKVPEVEEMLTRIDNPLPGVNALQGFLTEWKKDHPV</sequence>
<name>A0AAD6UVC7_9AGAR</name>
<reference evidence="1" key="1">
    <citation type="submission" date="2023-03" db="EMBL/GenBank/DDBJ databases">
        <title>Massive genome expansion in bonnet fungi (Mycena s.s.) driven by repeated elements and novel gene families across ecological guilds.</title>
        <authorList>
            <consortium name="Lawrence Berkeley National Laboratory"/>
            <person name="Harder C.B."/>
            <person name="Miyauchi S."/>
            <person name="Viragh M."/>
            <person name="Kuo A."/>
            <person name="Thoen E."/>
            <person name="Andreopoulos B."/>
            <person name="Lu D."/>
            <person name="Skrede I."/>
            <person name="Drula E."/>
            <person name="Henrissat B."/>
            <person name="Morin E."/>
            <person name="Kohler A."/>
            <person name="Barry K."/>
            <person name="LaButti K."/>
            <person name="Morin E."/>
            <person name="Salamov A."/>
            <person name="Lipzen A."/>
            <person name="Mereny Z."/>
            <person name="Hegedus B."/>
            <person name="Baldrian P."/>
            <person name="Stursova M."/>
            <person name="Weitz H."/>
            <person name="Taylor A."/>
            <person name="Grigoriev I.V."/>
            <person name="Nagy L.G."/>
            <person name="Martin F."/>
            <person name="Kauserud H."/>
        </authorList>
    </citation>
    <scope>NUCLEOTIDE SEQUENCE</scope>
    <source>
        <strain evidence="1">9144</strain>
    </source>
</reference>
<dbReference type="EMBL" id="JARJCW010000092">
    <property type="protein sequence ID" value="KAJ7195246.1"/>
    <property type="molecule type" value="Genomic_DNA"/>
</dbReference>
<keyword evidence="2" id="KW-1185">Reference proteome</keyword>
<gene>
    <name evidence="1" type="ORF">GGX14DRAFT_404160</name>
</gene>